<feature type="domain" description="Isochorismatase-like" evidence="3">
    <location>
        <begin position="6"/>
        <end position="175"/>
    </location>
</feature>
<dbReference type="Pfam" id="PF00857">
    <property type="entry name" value="Isochorismatase"/>
    <property type="match status" value="1"/>
</dbReference>
<dbReference type="InterPro" id="IPR000868">
    <property type="entry name" value="Isochorismatase-like_dom"/>
</dbReference>
<sequence length="184" mass="19707">MSRKNVLVVVDMQKDFVDGALGSPAAVAIVPQVAQKIAEARQNGSSIIFTRDTHGADYRETEEGRNLPVPHCLKDTEGWQLDGRLGSAAEDKIVNKETFGSFDLGNYLHENAADLGTIELVGLCTDICVLSNAVVAKTACPNAHILVDAACCAGVSPESHDTALNAMKAIQVEVVHQGQEPWRK</sequence>
<gene>
    <name evidence="4" type="ORF">SAMN05216582_11853</name>
</gene>
<dbReference type="Gene3D" id="3.40.50.850">
    <property type="entry name" value="Isochorismatase-like"/>
    <property type="match status" value="1"/>
</dbReference>
<dbReference type="InterPro" id="IPR036380">
    <property type="entry name" value="Isochorismatase-like_sf"/>
</dbReference>
<keyword evidence="2" id="KW-0378">Hydrolase</keyword>
<evidence type="ECO:0000313" key="5">
    <source>
        <dbReference type="Proteomes" id="UP000184263"/>
    </source>
</evidence>
<dbReference type="EMBL" id="FRBC01000018">
    <property type="protein sequence ID" value="SHK80507.1"/>
    <property type="molecule type" value="Genomic_DNA"/>
</dbReference>
<evidence type="ECO:0000259" key="3">
    <source>
        <dbReference type="Pfam" id="PF00857"/>
    </source>
</evidence>
<dbReference type="InterPro" id="IPR050272">
    <property type="entry name" value="Isochorismatase-like_hydrls"/>
</dbReference>
<evidence type="ECO:0000256" key="2">
    <source>
        <dbReference type="ARBA" id="ARBA00022801"/>
    </source>
</evidence>
<dbReference type="PANTHER" id="PTHR43540:SF6">
    <property type="entry name" value="ISOCHORISMATASE-LIKE DOMAIN-CONTAINING PROTEIN"/>
    <property type="match status" value="1"/>
</dbReference>
<dbReference type="Proteomes" id="UP000184263">
    <property type="component" value="Unassembled WGS sequence"/>
</dbReference>
<dbReference type="PANTHER" id="PTHR43540">
    <property type="entry name" value="PEROXYUREIDOACRYLATE/UREIDOACRYLATE AMIDOHYDROLASE-RELATED"/>
    <property type="match status" value="1"/>
</dbReference>
<dbReference type="AlphaFoldDB" id="A0A1M6VG42"/>
<dbReference type="OrthoDB" id="9796485at2"/>
<name>A0A1M6VG42_SELRU</name>
<evidence type="ECO:0000256" key="1">
    <source>
        <dbReference type="ARBA" id="ARBA00006336"/>
    </source>
</evidence>
<dbReference type="SUPFAM" id="SSF52499">
    <property type="entry name" value="Isochorismatase-like hydrolases"/>
    <property type="match status" value="1"/>
</dbReference>
<dbReference type="CDD" id="cd00431">
    <property type="entry name" value="cysteine_hydrolases"/>
    <property type="match status" value="1"/>
</dbReference>
<dbReference type="RefSeq" id="WP_073090658.1">
    <property type="nucleotide sequence ID" value="NZ_FRBC01000018.1"/>
</dbReference>
<comment type="similarity">
    <text evidence="1">Belongs to the isochorismatase family.</text>
</comment>
<protein>
    <submittedName>
        <fullName evidence="4">Nicotinamidase-related amidase</fullName>
    </submittedName>
</protein>
<accession>A0A1M6VG42</accession>
<organism evidence="4 5">
    <name type="scientific">Selenomonas ruminantium</name>
    <dbReference type="NCBI Taxonomy" id="971"/>
    <lineage>
        <taxon>Bacteria</taxon>
        <taxon>Bacillati</taxon>
        <taxon>Bacillota</taxon>
        <taxon>Negativicutes</taxon>
        <taxon>Selenomonadales</taxon>
        <taxon>Selenomonadaceae</taxon>
        <taxon>Selenomonas</taxon>
    </lineage>
</organism>
<reference evidence="4 5" key="1">
    <citation type="submission" date="2016-11" db="EMBL/GenBank/DDBJ databases">
        <authorList>
            <person name="Jaros S."/>
            <person name="Januszkiewicz K."/>
            <person name="Wedrychowicz H."/>
        </authorList>
    </citation>
    <scope>NUCLEOTIDE SEQUENCE [LARGE SCALE GENOMIC DNA]</scope>
    <source>
        <strain evidence="4 5">HD4</strain>
    </source>
</reference>
<dbReference type="GO" id="GO:0016787">
    <property type="term" value="F:hydrolase activity"/>
    <property type="evidence" value="ECO:0007669"/>
    <property type="project" value="UniProtKB-KW"/>
</dbReference>
<proteinExistence type="inferred from homology"/>
<evidence type="ECO:0000313" key="4">
    <source>
        <dbReference type="EMBL" id="SHK80507.1"/>
    </source>
</evidence>